<reference evidence="8 9" key="1">
    <citation type="submission" date="2017-10" db="EMBL/GenBank/DDBJ databases">
        <title>Sequencing the genomes of 1000 actinobacteria strains.</title>
        <authorList>
            <person name="Klenk H.-P."/>
        </authorList>
    </citation>
    <scope>NUCLEOTIDE SEQUENCE [LARGE SCALE GENOMIC DNA]</scope>
    <source>
        <strain evidence="8 9">DSM 21801</strain>
    </source>
</reference>
<proteinExistence type="predicted"/>
<keyword evidence="2 6" id="KW-0812">Transmembrane</keyword>
<gene>
    <name evidence="8" type="ORF">ATL40_2698</name>
</gene>
<dbReference type="Proteomes" id="UP000224915">
    <property type="component" value="Unassembled WGS sequence"/>
</dbReference>
<keyword evidence="5" id="KW-0046">Antibiotic resistance</keyword>
<dbReference type="EMBL" id="PDJD01000001">
    <property type="protein sequence ID" value="PFG21078.1"/>
    <property type="molecule type" value="Genomic_DNA"/>
</dbReference>
<feature type="transmembrane region" description="Helical" evidence="6">
    <location>
        <begin position="41"/>
        <end position="61"/>
    </location>
</feature>
<dbReference type="InterPro" id="IPR013525">
    <property type="entry name" value="ABC2_TM"/>
</dbReference>
<evidence type="ECO:0000256" key="6">
    <source>
        <dbReference type="SAM" id="Phobius"/>
    </source>
</evidence>
<dbReference type="OrthoDB" id="3745966at2"/>
<dbReference type="InterPro" id="IPR051784">
    <property type="entry name" value="Nod_factor_ABC_transporter"/>
</dbReference>
<evidence type="ECO:0000256" key="3">
    <source>
        <dbReference type="ARBA" id="ARBA00022989"/>
    </source>
</evidence>
<dbReference type="AlphaFoldDB" id="A0A2A9D2Z4"/>
<protein>
    <submittedName>
        <fullName evidence="8">ABC-2 type transport system permease protein</fullName>
    </submittedName>
</protein>
<dbReference type="PIRSF" id="PIRSF006648">
    <property type="entry name" value="DrrB"/>
    <property type="match status" value="1"/>
</dbReference>
<organism evidence="8 9">
    <name type="scientific">Serinibacter salmoneus</name>
    <dbReference type="NCBI Taxonomy" id="556530"/>
    <lineage>
        <taxon>Bacteria</taxon>
        <taxon>Bacillati</taxon>
        <taxon>Actinomycetota</taxon>
        <taxon>Actinomycetes</taxon>
        <taxon>Micrococcales</taxon>
        <taxon>Beutenbergiaceae</taxon>
        <taxon>Serinibacter</taxon>
    </lineage>
</organism>
<dbReference type="GO" id="GO:0043190">
    <property type="term" value="C:ATP-binding cassette (ABC) transporter complex"/>
    <property type="evidence" value="ECO:0007669"/>
    <property type="project" value="InterPro"/>
</dbReference>
<keyword evidence="4 6" id="KW-0472">Membrane</keyword>
<accession>A0A2A9D2Z4</accession>
<dbReference type="GO" id="GO:0046677">
    <property type="term" value="P:response to antibiotic"/>
    <property type="evidence" value="ECO:0007669"/>
    <property type="project" value="UniProtKB-KW"/>
</dbReference>
<evidence type="ECO:0000256" key="5">
    <source>
        <dbReference type="ARBA" id="ARBA00023251"/>
    </source>
</evidence>
<comment type="subcellular location">
    <subcellularLocation>
        <location evidence="1">Membrane</location>
        <topology evidence="1">Multi-pass membrane protein</topology>
    </subcellularLocation>
</comment>
<dbReference type="PANTHER" id="PTHR43229:SF2">
    <property type="entry name" value="NODULATION PROTEIN J"/>
    <property type="match status" value="1"/>
</dbReference>
<feature type="transmembrane region" description="Helical" evidence="6">
    <location>
        <begin position="156"/>
        <end position="177"/>
    </location>
</feature>
<name>A0A2A9D2Z4_9MICO</name>
<feature type="transmembrane region" description="Helical" evidence="6">
    <location>
        <begin position="184"/>
        <end position="204"/>
    </location>
</feature>
<evidence type="ECO:0000313" key="8">
    <source>
        <dbReference type="EMBL" id="PFG21078.1"/>
    </source>
</evidence>
<feature type="transmembrane region" description="Helical" evidence="6">
    <location>
        <begin position="67"/>
        <end position="91"/>
    </location>
</feature>
<evidence type="ECO:0000313" key="9">
    <source>
        <dbReference type="Proteomes" id="UP000224915"/>
    </source>
</evidence>
<feature type="domain" description="ABC-2 type transporter transmembrane" evidence="7">
    <location>
        <begin position="34"/>
        <end position="231"/>
    </location>
</feature>
<dbReference type="PANTHER" id="PTHR43229">
    <property type="entry name" value="NODULATION PROTEIN J"/>
    <property type="match status" value="1"/>
</dbReference>
<dbReference type="InterPro" id="IPR000412">
    <property type="entry name" value="ABC_2_transport"/>
</dbReference>
<keyword evidence="9" id="KW-1185">Reference proteome</keyword>
<evidence type="ECO:0000256" key="4">
    <source>
        <dbReference type="ARBA" id="ARBA00023136"/>
    </source>
</evidence>
<feature type="transmembrane region" description="Helical" evidence="6">
    <location>
        <begin position="239"/>
        <end position="261"/>
    </location>
</feature>
<dbReference type="Pfam" id="PF01061">
    <property type="entry name" value="ABC2_membrane"/>
    <property type="match status" value="1"/>
</dbReference>
<dbReference type="RefSeq" id="WP_098469970.1">
    <property type="nucleotide sequence ID" value="NZ_PDJD01000001.1"/>
</dbReference>
<evidence type="ECO:0000256" key="2">
    <source>
        <dbReference type="ARBA" id="ARBA00022692"/>
    </source>
</evidence>
<sequence length="270" mass="27815">MSTTSVSAASPLGGATPSGTPGFLRLCALHVRMQVTETIRIPIAVLSAALFPALAALFFVVPNAAVSTVPVIATAAIAQLGVFGIMSACLFTHGTGVAEDRQLPFDGFVRTLPAGAAPRLIGRVVNGLIFSAIALVPLLAVGAFLTEAAISLPRLLASIGVALAVAVPFTLLGLAIGYSLPAKAAVAVVQVTLFPLAFAGGLFLPPQTFPGWLDTFSMALPSRAARELMVVASTGAEGYALALPVFLAWTAAFAALAVWAYRRDEGRRFR</sequence>
<dbReference type="GO" id="GO:0140359">
    <property type="term" value="F:ABC-type transporter activity"/>
    <property type="evidence" value="ECO:0007669"/>
    <property type="project" value="InterPro"/>
</dbReference>
<feature type="transmembrane region" description="Helical" evidence="6">
    <location>
        <begin position="128"/>
        <end position="150"/>
    </location>
</feature>
<evidence type="ECO:0000259" key="7">
    <source>
        <dbReference type="Pfam" id="PF01061"/>
    </source>
</evidence>
<keyword evidence="3 6" id="KW-1133">Transmembrane helix</keyword>
<evidence type="ECO:0000256" key="1">
    <source>
        <dbReference type="ARBA" id="ARBA00004141"/>
    </source>
</evidence>
<comment type="caution">
    <text evidence="8">The sequence shown here is derived from an EMBL/GenBank/DDBJ whole genome shotgun (WGS) entry which is preliminary data.</text>
</comment>